<proteinExistence type="predicted"/>
<comment type="caution">
    <text evidence="1">The sequence shown here is derived from an EMBL/GenBank/DDBJ whole genome shotgun (WGS) entry which is preliminary data.</text>
</comment>
<accession>A0AAW5HT97</accession>
<name>A0AAW5HT97_9CORY</name>
<reference evidence="1 2" key="1">
    <citation type="submission" date="2021-01" db="EMBL/GenBank/DDBJ databases">
        <title>Identification and Characterization of Corynebacterium sp.</title>
        <authorList>
            <person name="Luo Q."/>
            <person name="Qu P."/>
            <person name="Chen Q."/>
        </authorList>
    </citation>
    <scope>NUCLEOTIDE SEQUENCE [LARGE SCALE GENOMIC DNA]</scope>
    <source>
        <strain evidence="1 2">MC-18</strain>
    </source>
</reference>
<evidence type="ECO:0000313" key="1">
    <source>
        <dbReference type="EMBL" id="MCO6394728.1"/>
    </source>
</evidence>
<dbReference type="EMBL" id="JAEUWV010000009">
    <property type="protein sequence ID" value="MCO6394728.1"/>
    <property type="molecule type" value="Genomic_DNA"/>
</dbReference>
<dbReference type="Proteomes" id="UP001205920">
    <property type="component" value="Unassembled WGS sequence"/>
</dbReference>
<sequence>MMKTTTINEHIVSMSRAFNGVSPRAWSLIKHRTKELLVSHIAECAATWGGDDSKADASGWQVFGIDQAVRLLGPETLGAQFQRLNALTEDLSRYLLAKYYQVPAGVDDEVTDEQIDAVNALLGTGDVRSVVGEVVEEAVRRIHLIEAKHAFEQFEAGQS</sequence>
<protein>
    <submittedName>
        <fullName evidence="1">Uncharacterized protein</fullName>
    </submittedName>
</protein>
<gene>
    <name evidence="1" type="ORF">JMN37_07030</name>
</gene>
<dbReference type="AlphaFoldDB" id="A0AAW5HT97"/>
<evidence type="ECO:0000313" key="2">
    <source>
        <dbReference type="Proteomes" id="UP001205920"/>
    </source>
</evidence>
<keyword evidence="2" id="KW-1185">Reference proteome</keyword>
<dbReference type="RefSeq" id="WP_071572895.1">
    <property type="nucleotide sequence ID" value="NZ_JAEUWV010000009.1"/>
</dbReference>
<organism evidence="1 2">
    <name type="scientific">Corynebacterium lipophilum</name>
    <dbReference type="NCBI Taxonomy" id="2804918"/>
    <lineage>
        <taxon>Bacteria</taxon>
        <taxon>Bacillati</taxon>
        <taxon>Actinomycetota</taxon>
        <taxon>Actinomycetes</taxon>
        <taxon>Mycobacteriales</taxon>
        <taxon>Corynebacteriaceae</taxon>
        <taxon>Corynebacterium</taxon>
    </lineage>
</organism>